<gene>
    <name evidence="1" type="primary">fdhD</name>
    <name evidence="2" type="ORF">FAK_17530</name>
</gene>
<dbReference type="InterPro" id="IPR003786">
    <property type="entry name" value="FdhD"/>
</dbReference>
<dbReference type="PIRSF" id="PIRSF015626">
    <property type="entry name" value="FdhD"/>
    <property type="match status" value="1"/>
</dbReference>
<proteinExistence type="inferred from homology"/>
<dbReference type="KEGG" id="dmp:FAK_17530"/>
<comment type="caution">
    <text evidence="1">Lacks conserved residue(s) required for the propagation of feature annotation.</text>
</comment>
<protein>
    <recommendedName>
        <fullName evidence="1">Sulfur carrier protein FdhD</fullName>
    </recommendedName>
</protein>
<comment type="subcellular location">
    <subcellularLocation>
        <location evidence="1">Cytoplasm</location>
    </subcellularLocation>
</comment>
<dbReference type="AlphaFoldDB" id="A0AAU9F0F4"/>
<dbReference type="GO" id="GO:0006777">
    <property type="term" value="P:Mo-molybdopterin cofactor biosynthetic process"/>
    <property type="evidence" value="ECO:0007669"/>
    <property type="project" value="UniProtKB-UniRule"/>
</dbReference>
<keyword evidence="1" id="KW-0963">Cytoplasm</keyword>
<keyword evidence="1" id="KW-0501">Molybdenum cofactor biosynthesis</keyword>
<name>A0AAU9F0F4_9BACT</name>
<dbReference type="GO" id="GO:0097163">
    <property type="term" value="F:sulfur carrier activity"/>
    <property type="evidence" value="ECO:0007669"/>
    <property type="project" value="UniProtKB-UniRule"/>
</dbReference>
<evidence type="ECO:0000313" key="3">
    <source>
        <dbReference type="Proteomes" id="UP001366166"/>
    </source>
</evidence>
<evidence type="ECO:0000256" key="1">
    <source>
        <dbReference type="HAMAP-Rule" id="MF_00187"/>
    </source>
</evidence>
<dbReference type="Proteomes" id="UP001366166">
    <property type="component" value="Chromosome"/>
</dbReference>
<dbReference type="Gene3D" id="3.40.140.10">
    <property type="entry name" value="Cytidine Deaminase, domain 2"/>
    <property type="match status" value="1"/>
</dbReference>
<dbReference type="InterPro" id="IPR016193">
    <property type="entry name" value="Cytidine_deaminase-like"/>
</dbReference>
<accession>A0AAU9F0F4</accession>
<dbReference type="RefSeq" id="WP_338606389.1">
    <property type="nucleotide sequence ID" value="NZ_AP028679.1"/>
</dbReference>
<dbReference type="SUPFAM" id="SSF53927">
    <property type="entry name" value="Cytidine deaminase-like"/>
    <property type="match status" value="1"/>
</dbReference>
<organism evidence="2 3">
    <name type="scientific">Desulfoferula mesophila</name>
    <dbReference type="NCBI Taxonomy" id="3058419"/>
    <lineage>
        <taxon>Bacteria</taxon>
        <taxon>Pseudomonadati</taxon>
        <taxon>Thermodesulfobacteriota</taxon>
        <taxon>Desulfarculia</taxon>
        <taxon>Desulfarculales</taxon>
        <taxon>Desulfarculaceae</taxon>
        <taxon>Desulfoferula</taxon>
    </lineage>
</organism>
<dbReference type="Pfam" id="PF02634">
    <property type="entry name" value="FdhD-NarQ"/>
    <property type="match status" value="1"/>
</dbReference>
<evidence type="ECO:0000313" key="2">
    <source>
        <dbReference type="EMBL" id="BEQ14687.1"/>
    </source>
</evidence>
<dbReference type="PANTHER" id="PTHR30592:SF4">
    <property type="entry name" value="SULFUR CARRIER PROTEIN FDHD"/>
    <property type="match status" value="1"/>
</dbReference>
<feature type="active site" description="Cysteine persulfide intermediate" evidence="1">
    <location>
        <position position="121"/>
    </location>
</feature>
<comment type="similarity">
    <text evidence="1">Belongs to the FdhD family.</text>
</comment>
<comment type="function">
    <text evidence="1">Required for formate dehydrogenase (FDH) activity. Acts as a sulfur carrier protein that transfers sulfur from IscS to the molybdenum cofactor prior to its insertion into FDH.</text>
</comment>
<dbReference type="EMBL" id="AP028679">
    <property type="protein sequence ID" value="BEQ14687.1"/>
    <property type="molecule type" value="Genomic_DNA"/>
</dbReference>
<sequence>MSAGDNSQNRPRLSRAGLSPVHQVEVVDNLGRRREVFIPGESPLTIKVDDREVVTLMTLGTHPEELALGYLHNQRLIEDIADIESVEVDWERETVRVATRHGQGIADLDEKLSRVTVTSGCGQGTLFSCTVDKLYEHKLPQVTVRQSTIYRLIEAAAPLNPVYRQGGSVHGCYLCRDGEVLMSVEDVGRHNAADAIAGRMWLDGMSGEDKILYTTGRLTSEIVMKTAFMGIPVLISKSGVTQMSLELARDMGMLVIGRAKATRFLVYNGADQVVFDAIPDPQATQA</sequence>
<keyword evidence="3" id="KW-1185">Reference proteome</keyword>
<dbReference type="HAMAP" id="MF_00187">
    <property type="entry name" value="FdhD"/>
    <property type="match status" value="1"/>
</dbReference>
<dbReference type="Gene3D" id="3.10.20.10">
    <property type="match status" value="1"/>
</dbReference>
<dbReference type="GO" id="GO:0016783">
    <property type="term" value="F:sulfurtransferase activity"/>
    <property type="evidence" value="ECO:0007669"/>
    <property type="project" value="InterPro"/>
</dbReference>
<dbReference type="PANTHER" id="PTHR30592">
    <property type="entry name" value="FORMATE DEHYDROGENASE"/>
    <property type="match status" value="1"/>
</dbReference>
<dbReference type="GO" id="GO:0005737">
    <property type="term" value="C:cytoplasm"/>
    <property type="evidence" value="ECO:0007669"/>
    <property type="project" value="UniProtKB-SubCell"/>
</dbReference>
<reference evidence="3" key="1">
    <citation type="journal article" date="2023" name="Arch. Microbiol.">
        <title>Desulfoferula mesophilus gen. nov. sp. nov., a mesophilic sulfate-reducing bacterium isolated from a brackish lake sediment.</title>
        <authorList>
            <person name="Watanabe T."/>
            <person name="Yabe T."/>
            <person name="Tsuji J.M."/>
            <person name="Fukui M."/>
        </authorList>
    </citation>
    <scope>NUCLEOTIDE SEQUENCE [LARGE SCALE GENOMIC DNA]</scope>
    <source>
        <strain evidence="3">12FAK</strain>
    </source>
</reference>